<reference evidence="3 4" key="1">
    <citation type="submission" date="2018-08" db="EMBL/GenBank/DDBJ databases">
        <title>A genome reference for cultivated species of the human gut microbiota.</title>
        <authorList>
            <person name="Zou Y."/>
            <person name="Xue W."/>
            <person name="Luo G."/>
        </authorList>
    </citation>
    <scope>NUCLEOTIDE SEQUENCE [LARGE SCALE GENOMIC DNA]</scope>
    <source>
        <strain evidence="3 4">AM25-21AC</strain>
    </source>
</reference>
<dbReference type="PROSITE" id="PS50110">
    <property type="entry name" value="RESPONSE_REGULATORY"/>
    <property type="match status" value="1"/>
</dbReference>
<comment type="caution">
    <text evidence="3">The sequence shown here is derived from an EMBL/GenBank/DDBJ whole genome shotgun (WGS) entry which is preliminary data.</text>
</comment>
<dbReference type="Proteomes" id="UP000283442">
    <property type="component" value="Unassembled WGS sequence"/>
</dbReference>
<evidence type="ECO:0000256" key="1">
    <source>
        <dbReference type="PROSITE-ProRule" id="PRU00169"/>
    </source>
</evidence>
<dbReference type="GO" id="GO:0005524">
    <property type="term" value="F:ATP binding"/>
    <property type="evidence" value="ECO:0007669"/>
    <property type="project" value="TreeGrafter"/>
</dbReference>
<evidence type="ECO:0000259" key="2">
    <source>
        <dbReference type="PROSITE" id="PS50110"/>
    </source>
</evidence>
<dbReference type="InterPro" id="IPR002586">
    <property type="entry name" value="CobQ/CobB/MinD/ParA_Nub-bd_dom"/>
</dbReference>
<evidence type="ECO:0000313" key="3">
    <source>
        <dbReference type="EMBL" id="RHF51792.1"/>
    </source>
</evidence>
<dbReference type="GO" id="GO:0051782">
    <property type="term" value="P:negative regulation of cell division"/>
    <property type="evidence" value="ECO:0007669"/>
    <property type="project" value="TreeGrafter"/>
</dbReference>
<protein>
    <submittedName>
        <fullName evidence="3">Response regulator</fullName>
    </submittedName>
</protein>
<sequence>MYRVMLVEKDRLMLSKLSAVIERTPGFTMAVRYQSKQDALGQGRMFDPNLILLDIDNENAIPLIESFHQSYPNADILGMAAEWRPESATHLIGAGARGCLIKPFTGVELQEAVREFVTEGSEKDCETLVFFSPKGKSGKTTLIANLAEALARRSHEQVGIIDADLQFGDMAVFFNLAPKSTIVEAARDVRFLSPVTLKRYYVPVSERVHVLCGTTKPNYIDKVSIPQLENIIRMSKSLFRYLLIDVPPGFNPTSIAAAENSSVTYLCAMINGAYEMDHMRRALQIFQDWDDADERAKVIFTRVSPCTEQKRRELENELGHPVAAIIPNEYLVVSQAADNGQMATELQPDNPLAKSVDRLAEQIIGSRAPQAARWSS</sequence>
<dbReference type="RefSeq" id="WP_118175977.1">
    <property type="nucleotide sequence ID" value="NZ_JAQEAO010000002.1"/>
</dbReference>
<feature type="domain" description="Response regulatory" evidence="2">
    <location>
        <begin position="3"/>
        <end position="117"/>
    </location>
</feature>
<dbReference type="GO" id="GO:0009898">
    <property type="term" value="C:cytoplasmic side of plasma membrane"/>
    <property type="evidence" value="ECO:0007669"/>
    <property type="project" value="TreeGrafter"/>
</dbReference>
<keyword evidence="1" id="KW-0597">Phosphoprotein</keyword>
<dbReference type="InterPro" id="IPR027417">
    <property type="entry name" value="P-loop_NTPase"/>
</dbReference>
<dbReference type="EMBL" id="QRHE01000005">
    <property type="protein sequence ID" value="RHF51792.1"/>
    <property type="molecule type" value="Genomic_DNA"/>
</dbReference>
<dbReference type="PANTHER" id="PTHR43384:SF13">
    <property type="entry name" value="SLR0110 PROTEIN"/>
    <property type="match status" value="1"/>
</dbReference>
<gene>
    <name evidence="3" type="ORF">DW674_06095</name>
</gene>
<dbReference type="PANTHER" id="PTHR43384">
    <property type="entry name" value="SEPTUM SITE-DETERMINING PROTEIN MIND HOMOLOG, CHLOROPLASTIC-RELATED"/>
    <property type="match status" value="1"/>
</dbReference>
<accession>A0A414NWZ1</accession>
<evidence type="ECO:0000313" key="4">
    <source>
        <dbReference type="Proteomes" id="UP000283442"/>
    </source>
</evidence>
<dbReference type="SMART" id="SM00448">
    <property type="entry name" value="REC"/>
    <property type="match status" value="1"/>
</dbReference>
<dbReference type="Pfam" id="PF00072">
    <property type="entry name" value="Response_reg"/>
    <property type="match status" value="1"/>
</dbReference>
<dbReference type="AlphaFoldDB" id="A0A414NWZ1"/>
<dbReference type="InterPro" id="IPR011006">
    <property type="entry name" value="CheY-like_superfamily"/>
</dbReference>
<dbReference type="OrthoDB" id="9794577at2"/>
<dbReference type="InterPro" id="IPR001789">
    <property type="entry name" value="Sig_transdc_resp-reg_receiver"/>
</dbReference>
<dbReference type="InterPro" id="IPR050625">
    <property type="entry name" value="ParA/MinD_ATPase"/>
</dbReference>
<dbReference type="SUPFAM" id="SSF52172">
    <property type="entry name" value="CheY-like"/>
    <property type="match status" value="1"/>
</dbReference>
<dbReference type="Gene3D" id="3.40.50.300">
    <property type="entry name" value="P-loop containing nucleotide triphosphate hydrolases"/>
    <property type="match status" value="1"/>
</dbReference>
<dbReference type="GO" id="GO:0000160">
    <property type="term" value="P:phosphorelay signal transduction system"/>
    <property type="evidence" value="ECO:0007669"/>
    <property type="project" value="InterPro"/>
</dbReference>
<dbReference type="GO" id="GO:0005829">
    <property type="term" value="C:cytosol"/>
    <property type="evidence" value="ECO:0007669"/>
    <property type="project" value="TreeGrafter"/>
</dbReference>
<dbReference type="GO" id="GO:0016887">
    <property type="term" value="F:ATP hydrolysis activity"/>
    <property type="evidence" value="ECO:0007669"/>
    <property type="project" value="TreeGrafter"/>
</dbReference>
<name>A0A414NWZ1_9FIRM</name>
<dbReference type="SUPFAM" id="SSF52540">
    <property type="entry name" value="P-loop containing nucleoside triphosphate hydrolases"/>
    <property type="match status" value="1"/>
</dbReference>
<proteinExistence type="predicted"/>
<dbReference type="Gene3D" id="3.40.50.2300">
    <property type="match status" value="1"/>
</dbReference>
<dbReference type="Pfam" id="PF01656">
    <property type="entry name" value="CbiA"/>
    <property type="match status" value="1"/>
</dbReference>
<organism evidence="3 4">
    <name type="scientific">Mitsuokella multacida</name>
    <dbReference type="NCBI Taxonomy" id="52226"/>
    <lineage>
        <taxon>Bacteria</taxon>
        <taxon>Bacillati</taxon>
        <taxon>Bacillota</taxon>
        <taxon>Negativicutes</taxon>
        <taxon>Selenomonadales</taxon>
        <taxon>Selenomonadaceae</taxon>
        <taxon>Mitsuokella</taxon>
    </lineage>
</organism>
<feature type="modified residue" description="4-aspartylphosphate" evidence="1">
    <location>
        <position position="54"/>
    </location>
</feature>